<evidence type="ECO:0000313" key="6">
    <source>
        <dbReference type="Proteomes" id="UP000321547"/>
    </source>
</evidence>
<dbReference type="Pfam" id="PF04203">
    <property type="entry name" value="Sortase"/>
    <property type="match status" value="1"/>
</dbReference>
<dbReference type="InterPro" id="IPR005754">
    <property type="entry name" value="Sortase"/>
</dbReference>
<keyword evidence="1" id="KW-0378">Hydrolase</keyword>
<dbReference type="STRING" id="306540.SAMN05421839_1386"/>
<accession>A0A1I5S276</accession>
<evidence type="ECO:0000256" key="2">
    <source>
        <dbReference type="PIRSR" id="PIRSR605754-1"/>
    </source>
</evidence>
<dbReference type="RefSeq" id="WP_089833341.1">
    <property type="nucleotide sequence ID" value="NZ_BJWI01000038.1"/>
</dbReference>
<dbReference type="CDD" id="cd05829">
    <property type="entry name" value="Sortase_F"/>
    <property type="match status" value="1"/>
</dbReference>
<proteinExistence type="predicted"/>
<evidence type="ECO:0000313" key="4">
    <source>
        <dbReference type="EMBL" id="SFP64800.1"/>
    </source>
</evidence>
<evidence type="ECO:0000313" key="5">
    <source>
        <dbReference type="Proteomes" id="UP000242243"/>
    </source>
</evidence>
<dbReference type="Proteomes" id="UP000242243">
    <property type="component" value="Unassembled WGS sequence"/>
</dbReference>
<feature type="active site" description="Proton donor/acceptor" evidence="2">
    <location>
        <position position="136"/>
    </location>
</feature>
<dbReference type="EMBL" id="FOXC01000038">
    <property type="protein sequence ID" value="SFP64800.1"/>
    <property type="molecule type" value="Genomic_DNA"/>
</dbReference>
<dbReference type="Gene3D" id="2.40.260.10">
    <property type="entry name" value="Sortase"/>
    <property type="match status" value="1"/>
</dbReference>
<protein>
    <submittedName>
        <fullName evidence="4">LPXTG-site transpeptidase (Sortase) family protein</fullName>
    </submittedName>
</protein>
<evidence type="ECO:0000313" key="3">
    <source>
        <dbReference type="EMBL" id="GEM02451.1"/>
    </source>
</evidence>
<reference evidence="4 5" key="1">
    <citation type="submission" date="2016-10" db="EMBL/GenBank/DDBJ databases">
        <authorList>
            <person name="de Groot N.N."/>
        </authorList>
    </citation>
    <scope>NUCLEOTIDE SEQUENCE [LARGE SCALE GENOMIC DNA]</scope>
    <source>
        <strain evidence="4 5">DSM 17073</strain>
    </source>
</reference>
<sequence>MRLSDKLIVIGLSLVTLISFGHVGINAYQIQANPLINVREAVIDDSFTPHFKSIHLYRSNGFGESRKVTLDPIQSGPIGIVPAQLMIPKINVDTSVEFVGETANNQMGVPENPDYVGWYKYGSKPGAQGQAVIAGHVNYRNGPSVFYDLDKLEPGDTVTITDDTGDTRQFVVVDKKRYPYDTTALDDVFGPTSKQRLNLITCIGEFDQNAGTHGERLVVFTEQMD</sequence>
<dbReference type="SUPFAM" id="SSF63817">
    <property type="entry name" value="Sortase"/>
    <property type="match status" value="1"/>
</dbReference>
<dbReference type="EMBL" id="BJWI01000038">
    <property type="protein sequence ID" value="GEM02451.1"/>
    <property type="molecule type" value="Genomic_DNA"/>
</dbReference>
<name>A0A1I5S276_9BACI</name>
<organism evidence="4 5">
    <name type="scientific">Halolactibacillus halophilus</name>
    <dbReference type="NCBI Taxonomy" id="306540"/>
    <lineage>
        <taxon>Bacteria</taxon>
        <taxon>Bacillati</taxon>
        <taxon>Bacillota</taxon>
        <taxon>Bacilli</taxon>
        <taxon>Bacillales</taxon>
        <taxon>Bacillaceae</taxon>
        <taxon>Halolactibacillus</taxon>
    </lineage>
</organism>
<reference evidence="3 6" key="2">
    <citation type="submission" date="2019-07" db="EMBL/GenBank/DDBJ databases">
        <title>Whole genome shotgun sequence of Halolactibacillus halophilus NBRC 100868.</title>
        <authorList>
            <person name="Hosoyama A."/>
            <person name="Uohara A."/>
            <person name="Ohji S."/>
            <person name="Ichikawa N."/>
        </authorList>
    </citation>
    <scope>NUCLEOTIDE SEQUENCE [LARGE SCALE GENOMIC DNA]</scope>
    <source>
        <strain evidence="3 6">NBRC 100868</strain>
    </source>
</reference>
<feature type="active site" description="Acyl-thioester intermediate" evidence="2">
    <location>
        <position position="202"/>
    </location>
</feature>
<gene>
    <name evidence="3" type="ORF">HHA03_19830</name>
    <name evidence="4" type="ORF">SAMN05421839_1386</name>
</gene>
<dbReference type="InterPro" id="IPR023365">
    <property type="entry name" value="Sortase_dom-sf"/>
</dbReference>
<dbReference type="OrthoDB" id="525039at2"/>
<dbReference type="InterPro" id="IPR042001">
    <property type="entry name" value="Sortase_F"/>
</dbReference>
<dbReference type="AlphaFoldDB" id="A0A1I5S276"/>
<dbReference type="Proteomes" id="UP000321547">
    <property type="component" value="Unassembled WGS sequence"/>
</dbReference>
<keyword evidence="6" id="KW-1185">Reference proteome</keyword>
<dbReference type="GO" id="GO:0016787">
    <property type="term" value="F:hydrolase activity"/>
    <property type="evidence" value="ECO:0007669"/>
    <property type="project" value="UniProtKB-KW"/>
</dbReference>
<evidence type="ECO:0000256" key="1">
    <source>
        <dbReference type="ARBA" id="ARBA00022801"/>
    </source>
</evidence>